<accession>A0ABV1G2G6</accession>
<evidence type="ECO:0000313" key="1">
    <source>
        <dbReference type="EMBL" id="MEQ2509593.1"/>
    </source>
</evidence>
<proteinExistence type="predicted"/>
<protein>
    <submittedName>
        <fullName evidence="1">Uncharacterized protein</fullName>
    </submittedName>
</protein>
<keyword evidence="2" id="KW-1185">Reference proteome</keyword>
<name>A0ABV1G2G6_9BACT</name>
<dbReference type="EMBL" id="JBBNGE010000111">
    <property type="protein sequence ID" value="MEQ2509593.1"/>
    <property type="molecule type" value="Genomic_DNA"/>
</dbReference>
<reference evidence="1 2" key="1">
    <citation type="submission" date="2024-04" db="EMBL/GenBank/DDBJ databases">
        <title>Human intestinal bacterial collection.</title>
        <authorList>
            <person name="Pauvert C."/>
            <person name="Hitch T.C.A."/>
            <person name="Clavel T."/>
        </authorList>
    </citation>
    <scope>NUCLEOTIDE SEQUENCE [LARGE SCALE GENOMIC DNA]</scope>
    <source>
        <strain evidence="1 2">CLA-AA-H174</strain>
    </source>
</reference>
<comment type="caution">
    <text evidence="1">The sequence shown here is derived from an EMBL/GenBank/DDBJ whole genome shotgun (WGS) entry which is preliminary data.</text>
</comment>
<organism evidence="1 2">
    <name type="scientific">Segatella sinensis</name>
    <dbReference type="NCBI Taxonomy" id="3085167"/>
    <lineage>
        <taxon>Bacteria</taxon>
        <taxon>Pseudomonadati</taxon>
        <taxon>Bacteroidota</taxon>
        <taxon>Bacteroidia</taxon>
        <taxon>Bacteroidales</taxon>
        <taxon>Prevotellaceae</taxon>
        <taxon>Segatella</taxon>
    </lineage>
</organism>
<gene>
    <name evidence="1" type="ORF">AAAT87_15225</name>
</gene>
<dbReference type="Proteomes" id="UP001465717">
    <property type="component" value="Unassembled WGS sequence"/>
</dbReference>
<sequence length="82" mass="9154">SILAIENAKAPDLRTGIVLKSGAKVERILRYAFSAECAKLNSAETIEGQNHRLAPLYQYLTETQLFSLRQTASTIRRKASIF</sequence>
<feature type="non-terminal residue" evidence="1">
    <location>
        <position position="1"/>
    </location>
</feature>
<evidence type="ECO:0000313" key="2">
    <source>
        <dbReference type="Proteomes" id="UP001465717"/>
    </source>
</evidence>
<dbReference type="RefSeq" id="WP_349226903.1">
    <property type="nucleotide sequence ID" value="NZ_JBBNGE010000111.1"/>
</dbReference>